<dbReference type="InterPro" id="IPR000223">
    <property type="entry name" value="Pept_S26A_signal_pept_1"/>
</dbReference>
<dbReference type="CDD" id="cd06530">
    <property type="entry name" value="S26_SPase_I"/>
    <property type="match status" value="1"/>
</dbReference>
<evidence type="ECO:0000256" key="3">
    <source>
        <dbReference type="ARBA" id="ARBA00009370"/>
    </source>
</evidence>
<dbReference type="GO" id="GO:0009003">
    <property type="term" value="F:signal peptidase activity"/>
    <property type="evidence" value="ECO:0007669"/>
    <property type="project" value="UniProtKB-EC"/>
</dbReference>
<dbReference type="InterPro" id="IPR019533">
    <property type="entry name" value="Peptidase_S26"/>
</dbReference>
<keyword evidence="6 12" id="KW-0645">Protease</keyword>
<name>A0A7V9Z088_9BACL</name>
<dbReference type="FunFam" id="2.10.109.10:FF:000008">
    <property type="entry name" value="Signal peptidase I"/>
    <property type="match status" value="1"/>
</dbReference>
<dbReference type="PROSITE" id="PS00760">
    <property type="entry name" value="SPASE_I_2"/>
    <property type="match status" value="1"/>
</dbReference>
<evidence type="ECO:0000256" key="10">
    <source>
        <dbReference type="ARBA" id="ARBA00023136"/>
    </source>
</evidence>
<keyword evidence="8 12" id="KW-0378">Hydrolase</keyword>
<keyword evidence="9" id="KW-1133">Transmembrane helix</keyword>
<dbReference type="PANTHER" id="PTHR43390:SF1">
    <property type="entry name" value="CHLOROPLAST PROCESSING PEPTIDASE"/>
    <property type="match status" value="1"/>
</dbReference>
<evidence type="ECO:0000256" key="7">
    <source>
        <dbReference type="ARBA" id="ARBA00022692"/>
    </source>
</evidence>
<evidence type="ECO:0000256" key="4">
    <source>
        <dbReference type="ARBA" id="ARBA00013208"/>
    </source>
</evidence>
<evidence type="ECO:0000313" key="14">
    <source>
        <dbReference type="EMBL" id="MBA2871697.1"/>
    </source>
</evidence>
<comment type="subcellular location">
    <subcellularLocation>
        <location evidence="2">Cell membrane</location>
        <topology evidence="2">Single-pass type II membrane protein</topology>
    </subcellularLocation>
    <subcellularLocation>
        <location evidence="12">Membrane</location>
        <topology evidence="12">Single-pass type II membrane protein</topology>
    </subcellularLocation>
</comment>
<evidence type="ECO:0000313" key="15">
    <source>
        <dbReference type="Proteomes" id="UP000580891"/>
    </source>
</evidence>
<accession>A0A7V9Z088</accession>
<keyword evidence="10" id="KW-0472">Membrane</keyword>
<reference evidence="14 15" key="1">
    <citation type="submission" date="2020-07" db="EMBL/GenBank/DDBJ databases">
        <title>Genomic Encyclopedia of Type Strains, Phase IV (KMG-IV): sequencing the most valuable type-strain genomes for metagenomic binning, comparative biology and taxonomic classification.</title>
        <authorList>
            <person name="Goeker M."/>
        </authorList>
    </citation>
    <scope>NUCLEOTIDE SEQUENCE [LARGE SCALE GENOMIC DNA]</scope>
    <source>
        <strain evidence="14 15">DSM 25220</strain>
    </source>
</reference>
<dbReference type="NCBIfam" id="TIGR02227">
    <property type="entry name" value="sigpep_I_bact"/>
    <property type="match status" value="1"/>
</dbReference>
<feature type="active site" evidence="11">
    <location>
        <position position="15"/>
    </location>
</feature>
<keyword evidence="5" id="KW-1003">Cell membrane</keyword>
<evidence type="ECO:0000256" key="9">
    <source>
        <dbReference type="ARBA" id="ARBA00022989"/>
    </source>
</evidence>
<protein>
    <recommendedName>
        <fullName evidence="4 12">Signal peptidase I</fullName>
        <ecNumber evidence="4 12">3.4.21.89</ecNumber>
    </recommendedName>
</protein>
<dbReference type="Gene3D" id="2.10.109.10">
    <property type="entry name" value="Umud Fragment, subunit A"/>
    <property type="match status" value="1"/>
</dbReference>
<dbReference type="PANTHER" id="PTHR43390">
    <property type="entry name" value="SIGNAL PEPTIDASE I"/>
    <property type="match status" value="1"/>
</dbReference>
<dbReference type="GO" id="GO:0004252">
    <property type="term" value="F:serine-type endopeptidase activity"/>
    <property type="evidence" value="ECO:0007669"/>
    <property type="project" value="InterPro"/>
</dbReference>
<sequence length="160" mass="18244">MRNLFFAPYVVKGESMLPNLQNDNRLIVSKLNKFDGYHRFDIVVFNAPDSSEKYIKRIIGLPGDTIEMKDDTLYINGKAYNEPYLKELKDKKVEGTLLTGDFTLNEIAGKKVIPEGYVFVLGDNRLMSKDSRHFGLLPMKDIVGKAVFRIWPIDQAGLVQ</sequence>
<feature type="domain" description="Peptidase S26" evidence="13">
    <location>
        <begin position="2"/>
        <end position="151"/>
    </location>
</feature>
<keyword evidence="15" id="KW-1185">Reference proteome</keyword>
<dbReference type="InterPro" id="IPR019757">
    <property type="entry name" value="Pept_S26A_signal_pept_1_Lys-AS"/>
</dbReference>
<evidence type="ECO:0000256" key="11">
    <source>
        <dbReference type="PIRSR" id="PIRSR600223-1"/>
    </source>
</evidence>
<dbReference type="InterPro" id="IPR036286">
    <property type="entry name" value="LexA/Signal_pep-like_sf"/>
</dbReference>
<evidence type="ECO:0000256" key="5">
    <source>
        <dbReference type="ARBA" id="ARBA00022475"/>
    </source>
</evidence>
<evidence type="ECO:0000256" key="6">
    <source>
        <dbReference type="ARBA" id="ARBA00022670"/>
    </source>
</evidence>
<proteinExistence type="inferred from homology"/>
<dbReference type="SUPFAM" id="SSF51306">
    <property type="entry name" value="LexA/Signal peptidase"/>
    <property type="match status" value="1"/>
</dbReference>
<dbReference type="EC" id="3.4.21.89" evidence="4 12"/>
<evidence type="ECO:0000256" key="12">
    <source>
        <dbReference type="RuleBase" id="RU362042"/>
    </source>
</evidence>
<dbReference type="InterPro" id="IPR019758">
    <property type="entry name" value="Pept_S26A_signal_pept_1_CS"/>
</dbReference>
<evidence type="ECO:0000256" key="1">
    <source>
        <dbReference type="ARBA" id="ARBA00000677"/>
    </source>
</evidence>
<dbReference type="Pfam" id="PF10502">
    <property type="entry name" value="Peptidase_S26"/>
    <property type="match status" value="1"/>
</dbReference>
<keyword evidence="7" id="KW-0812">Transmembrane</keyword>
<dbReference type="Proteomes" id="UP000580891">
    <property type="component" value="Unassembled WGS sequence"/>
</dbReference>
<dbReference type="GO" id="GO:0005886">
    <property type="term" value="C:plasma membrane"/>
    <property type="evidence" value="ECO:0007669"/>
    <property type="project" value="UniProtKB-SubCell"/>
</dbReference>
<evidence type="ECO:0000256" key="8">
    <source>
        <dbReference type="ARBA" id="ARBA00022801"/>
    </source>
</evidence>
<evidence type="ECO:0000259" key="13">
    <source>
        <dbReference type="Pfam" id="PF10502"/>
    </source>
</evidence>
<dbReference type="AlphaFoldDB" id="A0A7V9Z088"/>
<feature type="active site" evidence="11">
    <location>
        <position position="56"/>
    </location>
</feature>
<dbReference type="PROSITE" id="PS00761">
    <property type="entry name" value="SPASE_I_3"/>
    <property type="match status" value="1"/>
</dbReference>
<comment type="caution">
    <text evidence="14">The sequence shown here is derived from an EMBL/GenBank/DDBJ whole genome shotgun (WGS) entry which is preliminary data.</text>
</comment>
<dbReference type="EMBL" id="JACDUU010000004">
    <property type="protein sequence ID" value="MBA2871697.1"/>
    <property type="molecule type" value="Genomic_DNA"/>
</dbReference>
<dbReference type="GO" id="GO:0006465">
    <property type="term" value="P:signal peptide processing"/>
    <property type="evidence" value="ECO:0007669"/>
    <property type="project" value="InterPro"/>
</dbReference>
<comment type="catalytic activity">
    <reaction evidence="1 12">
        <text>Cleavage of hydrophobic, N-terminal signal or leader sequences from secreted and periplasmic proteins.</text>
        <dbReference type="EC" id="3.4.21.89"/>
    </reaction>
</comment>
<dbReference type="PRINTS" id="PR00727">
    <property type="entry name" value="LEADERPTASE"/>
</dbReference>
<comment type="similarity">
    <text evidence="3 12">Belongs to the peptidase S26 family.</text>
</comment>
<evidence type="ECO:0000256" key="2">
    <source>
        <dbReference type="ARBA" id="ARBA00004401"/>
    </source>
</evidence>
<gene>
    <name evidence="14" type="ORF">HNQ85_001972</name>
</gene>
<organism evidence="14 15">
    <name type="scientific">[Anoxybacillus] calidus</name>
    <dbReference type="NCBI Taxonomy" id="575178"/>
    <lineage>
        <taxon>Bacteria</taxon>
        <taxon>Bacillati</taxon>
        <taxon>Bacillota</taxon>
        <taxon>Bacilli</taxon>
        <taxon>Bacillales</taxon>
        <taxon>Anoxybacillaceae</taxon>
        <taxon>Paranoxybacillus</taxon>
    </lineage>
</organism>